<dbReference type="EMBL" id="JAERQG010000002">
    <property type="protein sequence ID" value="MBL0765202.1"/>
    <property type="molecule type" value="Genomic_DNA"/>
</dbReference>
<proteinExistence type="predicted"/>
<evidence type="ECO:0000313" key="2">
    <source>
        <dbReference type="Proteomes" id="UP000642920"/>
    </source>
</evidence>
<dbReference type="Pfam" id="PF07610">
    <property type="entry name" value="DUF1573"/>
    <property type="match status" value="3"/>
</dbReference>
<gene>
    <name evidence="1" type="ORF">JKP34_08080</name>
</gene>
<sequence length="366" mass="41206">MKNIELGKSTLFFVLCFIINNLVFAQSIPPKIKFTENNYDFGRIKEADGEVKHTFYVENISEDTLFLQSVRASCGCTTPFWEKEGVLPGDSAKIVVAYNPFNRPGKFNKTITVKSSLPPTAKLLRISGYVEPKSVSIEDNYPTEMGGIRFKSKFLNFGTITTEKTVTKTFEIFNQSSDTITFSDKVVSGDFISVNVEPKVLYPKRGGAIKITYKPEVKNDLGFHNDQLVIFTDEENEPNKNLNLIATILEYFPPMSEKELAKQPKINFEEEEFDFESVQEGDSIVHAFVFENTGKKTLNIRQVKSSCDCLSTSLEKEDIKSGESALLKVAFDTEGRRGPQVKRVTLFTNDPTAPAKDIIIKAYVKE</sequence>
<evidence type="ECO:0000313" key="1">
    <source>
        <dbReference type="EMBL" id="MBL0765202.1"/>
    </source>
</evidence>
<dbReference type="InterPro" id="IPR011467">
    <property type="entry name" value="DUF1573"/>
</dbReference>
<protein>
    <submittedName>
        <fullName evidence="1">DUF1573 domain-containing protein</fullName>
    </submittedName>
</protein>
<dbReference type="AlphaFoldDB" id="A0A937A7L0"/>
<dbReference type="RefSeq" id="WP_201919611.1">
    <property type="nucleotide sequence ID" value="NZ_JAERQG010000002.1"/>
</dbReference>
<comment type="caution">
    <text evidence="1">The sequence shown here is derived from an EMBL/GenBank/DDBJ whole genome shotgun (WGS) entry which is preliminary data.</text>
</comment>
<dbReference type="PANTHER" id="PTHR37833:SF1">
    <property type="entry name" value="SIGNAL PEPTIDE PROTEIN"/>
    <property type="match status" value="1"/>
</dbReference>
<dbReference type="InterPro" id="IPR013783">
    <property type="entry name" value="Ig-like_fold"/>
</dbReference>
<keyword evidence="2" id="KW-1185">Reference proteome</keyword>
<organism evidence="1 2">
    <name type="scientific">Marivirga atlantica</name>
    <dbReference type="NCBI Taxonomy" id="1548457"/>
    <lineage>
        <taxon>Bacteria</taxon>
        <taxon>Pseudomonadati</taxon>
        <taxon>Bacteroidota</taxon>
        <taxon>Cytophagia</taxon>
        <taxon>Cytophagales</taxon>
        <taxon>Marivirgaceae</taxon>
        <taxon>Marivirga</taxon>
    </lineage>
</organism>
<dbReference type="Gene3D" id="2.60.40.10">
    <property type="entry name" value="Immunoglobulins"/>
    <property type="match status" value="3"/>
</dbReference>
<accession>A0A937A7L0</accession>
<name>A0A937A7L0_9BACT</name>
<dbReference type="PANTHER" id="PTHR37833">
    <property type="entry name" value="LIPOPROTEIN-RELATED"/>
    <property type="match status" value="1"/>
</dbReference>
<reference evidence="1" key="1">
    <citation type="submission" date="2021-01" db="EMBL/GenBank/DDBJ databases">
        <title>Marivirga sp. nov., isolated from intertidal surface sediments.</title>
        <authorList>
            <person name="Zhang M."/>
        </authorList>
    </citation>
    <scope>NUCLEOTIDE SEQUENCE</scope>
    <source>
        <strain evidence="1">SM1354</strain>
    </source>
</reference>
<dbReference type="Proteomes" id="UP000642920">
    <property type="component" value="Unassembled WGS sequence"/>
</dbReference>